<dbReference type="EMBL" id="JBFAUK010000019">
    <property type="protein sequence ID" value="MEV5509190.1"/>
    <property type="molecule type" value="Genomic_DNA"/>
</dbReference>
<dbReference type="Pfam" id="PF02780">
    <property type="entry name" value="Transketolase_C"/>
    <property type="match status" value="1"/>
</dbReference>
<dbReference type="RefSeq" id="WP_109282215.1">
    <property type="nucleotide sequence ID" value="NZ_JBFAUK010000019.1"/>
</dbReference>
<dbReference type="PANTHER" id="PTHR42980">
    <property type="entry name" value="2-OXOISOVALERATE DEHYDROGENASE SUBUNIT BETA-RELATED"/>
    <property type="match status" value="1"/>
</dbReference>
<dbReference type="SMART" id="SM00861">
    <property type="entry name" value="Transket_pyr"/>
    <property type="match status" value="1"/>
</dbReference>
<dbReference type="Pfam" id="PF02779">
    <property type="entry name" value="Transket_pyr"/>
    <property type="match status" value="1"/>
</dbReference>
<dbReference type="CDD" id="cd07036">
    <property type="entry name" value="TPP_PYR_E1-PDHc-beta_like"/>
    <property type="match status" value="1"/>
</dbReference>
<gene>
    <name evidence="5" type="ORF">AB0L16_22610</name>
</gene>
<dbReference type="Gene3D" id="3.40.50.920">
    <property type="match status" value="1"/>
</dbReference>
<keyword evidence="3 5" id="KW-0560">Oxidoreductase</keyword>
<evidence type="ECO:0000256" key="3">
    <source>
        <dbReference type="ARBA" id="ARBA00023002"/>
    </source>
</evidence>
<organism evidence="5 6">
    <name type="scientific">Streptomyces orinoci</name>
    <name type="common">Streptoverticillium orinoci</name>
    <dbReference type="NCBI Taxonomy" id="67339"/>
    <lineage>
        <taxon>Bacteria</taxon>
        <taxon>Bacillati</taxon>
        <taxon>Actinomycetota</taxon>
        <taxon>Actinomycetes</taxon>
        <taxon>Kitasatosporales</taxon>
        <taxon>Streptomycetaceae</taxon>
        <taxon>Streptomyces</taxon>
    </lineage>
</organism>
<reference evidence="5 6" key="1">
    <citation type="submission" date="2024-06" db="EMBL/GenBank/DDBJ databases">
        <title>The Natural Products Discovery Center: Release of the First 8490 Sequenced Strains for Exploring Actinobacteria Biosynthetic Diversity.</title>
        <authorList>
            <person name="Kalkreuter E."/>
            <person name="Kautsar S.A."/>
            <person name="Yang D."/>
            <person name="Bader C.D."/>
            <person name="Teijaro C.N."/>
            <person name="Fluegel L."/>
            <person name="Davis C.M."/>
            <person name="Simpson J.R."/>
            <person name="Lauterbach L."/>
            <person name="Steele A.D."/>
            <person name="Gui C."/>
            <person name="Meng S."/>
            <person name="Li G."/>
            <person name="Viehrig K."/>
            <person name="Ye F."/>
            <person name="Su P."/>
            <person name="Kiefer A.F."/>
            <person name="Nichols A."/>
            <person name="Cepeda A.J."/>
            <person name="Yan W."/>
            <person name="Fan B."/>
            <person name="Jiang Y."/>
            <person name="Adhikari A."/>
            <person name="Zheng C.-J."/>
            <person name="Schuster L."/>
            <person name="Cowan T.M."/>
            <person name="Smanski M.J."/>
            <person name="Chevrette M.G."/>
            <person name="De Carvalho L.P.S."/>
            <person name="Shen B."/>
        </authorList>
    </citation>
    <scope>NUCLEOTIDE SEQUENCE [LARGE SCALE GENOMIC DNA]</scope>
    <source>
        <strain evidence="5 6">NPDC052347</strain>
    </source>
</reference>
<dbReference type="EC" id="1.2.4.4" evidence="2"/>
<dbReference type="PANTHER" id="PTHR42980:SF1">
    <property type="entry name" value="2-OXOISOVALERATE DEHYDROGENASE SUBUNIT BETA, MITOCHONDRIAL"/>
    <property type="match status" value="1"/>
</dbReference>
<evidence type="ECO:0000259" key="4">
    <source>
        <dbReference type="SMART" id="SM00861"/>
    </source>
</evidence>
<dbReference type="GO" id="GO:0016491">
    <property type="term" value="F:oxidoreductase activity"/>
    <property type="evidence" value="ECO:0007669"/>
    <property type="project" value="UniProtKB-KW"/>
</dbReference>
<dbReference type="Gene3D" id="3.40.50.970">
    <property type="match status" value="1"/>
</dbReference>
<comment type="caution">
    <text evidence="5">The sequence shown here is derived from an EMBL/GenBank/DDBJ whole genome shotgun (WGS) entry which is preliminary data.</text>
</comment>
<dbReference type="InterPro" id="IPR029061">
    <property type="entry name" value="THDP-binding"/>
</dbReference>
<evidence type="ECO:0000313" key="5">
    <source>
        <dbReference type="EMBL" id="MEV5509190.1"/>
    </source>
</evidence>
<dbReference type="SUPFAM" id="SSF52922">
    <property type="entry name" value="TK C-terminal domain-like"/>
    <property type="match status" value="1"/>
</dbReference>
<keyword evidence="6" id="KW-1185">Reference proteome</keyword>
<sequence length="348" mass="37021">MTAAVGQQSATMAQALNRALRDAMAEDPAVHVLGEDVGALGGVFRITDGLAKEFGEDRCTDTPLAEAGILGSAVGMAMYGLRPVVEMQFDAFAYPALEQLVSHVAKMRNRTRGALPMPVTVRVPYGGGIGGVEHHSDSSEALYLATPGLQVVTPGTVADAYGLLRAAIASDDPVIFLEPKRLYWSKAAFSPEQPEPVPGIGTAVVRRPGSSATLITYGPSLPVCLEAAEAATAEGWDLEVIDLRSLMPLDEETVCASVRRTGRAVIVHEASGFGGPGGELAARIGERCFHYLQAPVLRVTGFDIPYPPPMLEKHHLPGVDRVLDAVARLQWESEWTEGSEGSGRGWPW</sequence>
<evidence type="ECO:0000256" key="2">
    <source>
        <dbReference type="ARBA" id="ARBA00012277"/>
    </source>
</evidence>
<dbReference type="SUPFAM" id="SSF52518">
    <property type="entry name" value="Thiamin diphosphate-binding fold (THDP-binding)"/>
    <property type="match status" value="1"/>
</dbReference>
<accession>A0ABV3K2E6</accession>
<dbReference type="InterPro" id="IPR005475">
    <property type="entry name" value="Transketolase-like_Pyr-bd"/>
</dbReference>
<feature type="domain" description="Transketolase-like pyrimidine-binding" evidence="4">
    <location>
        <begin position="10"/>
        <end position="185"/>
    </location>
</feature>
<proteinExistence type="predicted"/>
<name>A0ABV3K2E6_STRON</name>
<evidence type="ECO:0000313" key="6">
    <source>
        <dbReference type="Proteomes" id="UP001552594"/>
    </source>
</evidence>
<dbReference type="Proteomes" id="UP001552594">
    <property type="component" value="Unassembled WGS sequence"/>
</dbReference>
<dbReference type="InterPro" id="IPR009014">
    <property type="entry name" value="Transketo_C/PFOR_II"/>
</dbReference>
<dbReference type="InterPro" id="IPR033248">
    <property type="entry name" value="Transketolase_C"/>
</dbReference>
<protein>
    <recommendedName>
        <fullName evidence="2">3-methyl-2-oxobutanoate dehydrogenase (2-methylpropanoyl-transferring)</fullName>
        <ecNumber evidence="2">1.2.4.4</ecNumber>
    </recommendedName>
</protein>
<comment type="cofactor">
    <cofactor evidence="1">
        <name>thiamine diphosphate</name>
        <dbReference type="ChEBI" id="CHEBI:58937"/>
    </cofactor>
</comment>
<evidence type="ECO:0000256" key="1">
    <source>
        <dbReference type="ARBA" id="ARBA00001964"/>
    </source>
</evidence>